<dbReference type="KEGG" id="ocu:100355071"/>
<dbReference type="FunCoup" id="G1SZU9">
    <property type="interactions" value="9"/>
</dbReference>
<keyword evidence="2" id="KW-1133">Transmembrane helix</keyword>
<dbReference type="GO" id="GO:0032991">
    <property type="term" value="C:protein-containing complex"/>
    <property type="evidence" value="ECO:0007669"/>
    <property type="project" value="Ensembl"/>
</dbReference>
<feature type="compositionally biased region" description="Basic and acidic residues" evidence="1">
    <location>
        <begin position="100"/>
        <end position="117"/>
    </location>
</feature>
<dbReference type="PANTHER" id="PTHR36129:SF1">
    <property type="entry name" value="ORGANIC SOLUTE TRANSPORTER SUBUNIT BETA"/>
    <property type="match status" value="1"/>
</dbReference>
<dbReference type="OrthoDB" id="9899510at2759"/>
<dbReference type="RefSeq" id="XP_008267109.1">
    <property type="nucleotide sequence ID" value="XM_008268887.4"/>
</dbReference>
<dbReference type="CTD" id="123264"/>
<dbReference type="GO" id="GO:0015125">
    <property type="term" value="F:bile acid transmembrane transporter activity"/>
    <property type="evidence" value="ECO:0007669"/>
    <property type="project" value="Ensembl"/>
</dbReference>
<feature type="region of interest" description="Disordered" evidence="1">
    <location>
        <begin position="100"/>
        <end position="130"/>
    </location>
</feature>
<dbReference type="HOGENOM" id="CLU_158049_0_0_1"/>
<keyword evidence="2" id="KW-0472">Membrane</keyword>
<evidence type="ECO:0000256" key="2">
    <source>
        <dbReference type="SAM" id="Phobius"/>
    </source>
</evidence>
<dbReference type="PaxDb" id="9986-ENSOCUP00000009231"/>
<dbReference type="GO" id="GO:0046982">
    <property type="term" value="F:protein heterodimerization activity"/>
    <property type="evidence" value="ECO:0007669"/>
    <property type="project" value="Ensembl"/>
</dbReference>
<reference evidence="3 4" key="1">
    <citation type="journal article" date="2011" name="Nature">
        <title>A high-resolution map of human evolutionary constraint using 29 mammals.</title>
        <authorList>
            <person name="Lindblad-Toh K."/>
            <person name="Garber M."/>
            <person name="Zuk O."/>
            <person name="Lin M.F."/>
            <person name="Parker B.J."/>
            <person name="Washietl S."/>
            <person name="Kheradpour P."/>
            <person name="Ernst J."/>
            <person name="Jordan G."/>
            <person name="Mauceli E."/>
            <person name="Ward L.D."/>
            <person name="Lowe C.B."/>
            <person name="Holloway A.K."/>
            <person name="Clamp M."/>
            <person name="Gnerre S."/>
            <person name="Alfoldi J."/>
            <person name="Beal K."/>
            <person name="Chang J."/>
            <person name="Clawson H."/>
            <person name="Cuff J."/>
            <person name="Di Palma F."/>
            <person name="Fitzgerald S."/>
            <person name="Flicek P."/>
            <person name="Guttman M."/>
            <person name="Hubisz M.J."/>
            <person name="Jaffe D.B."/>
            <person name="Jungreis I."/>
            <person name="Kent W.J."/>
            <person name="Kostka D."/>
            <person name="Lara M."/>
            <person name="Martins A.L."/>
            <person name="Massingham T."/>
            <person name="Moltke I."/>
            <person name="Raney B.J."/>
            <person name="Rasmussen M.D."/>
            <person name="Robinson J."/>
            <person name="Stark A."/>
            <person name="Vilella A.J."/>
            <person name="Wen J."/>
            <person name="Xie X."/>
            <person name="Zody M.C."/>
            <person name="Baldwin J."/>
            <person name="Bloom T."/>
            <person name="Chin C.W."/>
            <person name="Heiman D."/>
            <person name="Nicol R."/>
            <person name="Nusbaum C."/>
            <person name="Young S."/>
            <person name="Wilkinson J."/>
            <person name="Worley K.C."/>
            <person name="Kovar C.L."/>
            <person name="Muzny D.M."/>
            <person name="Gibbs R.A."/>
            <person name="Cree A."/>
            <person name="Dihn H.H."/>
            <person name="Fowler G."/>
            <person name="Jhangiani S."/>
            <person name="Joshi V."/>
            <person name="Lee S."/>
            <person name="Lewis L.R."/>
            <person name="Nazareth L.V."/>
            <person name="Okwuonu G."/>
            <person name="Santibanez J."/>
            <person name="Warren W.C."/>
            <person name="Mardis E.R."/>
            <person name="Weinstock G.M."/>
            <person name="Wilson R.K."/>
            <person name="Delehaunty K."/>
            <person name="Dooling D."/>
            <person name="Fronik C."/>
            <person name="Fulton L."/>
            <person name="Fulton B."/>
            <person name="Graves T."/>
            <person name="Minx P."/>
            <person name="Sodergren E."/>
            <person name="Birney E."/>
            <person name="Margulies E.H."/>
            <person name="Herrero J."/>
            <person name="Green E.D."/>
            <person name="Haussler D."/>
            <person name="Siepel A."/>
            <person name="Goldman N."/>
            <person name="Pollard K.S."/>
            <person name="Pedersen J.S."/>
            <person name="Lander E.S."/>
            <person name="Kellis M."/>
        </authorList>
    </citation>
    <scope>NUCLEOTIDE SEQUENCE [LARGE SCALE GENOMIC DNA]</scope>
    <source>
        <strain evidence="3 4">Thorbecke inbred</strain>
    </source>
</reference>
<dbReference type="GO" id="GO:0031647">
    <property type="term" value="P:regulation of protein stability"/>
    <property type="evidence" value="ECO:0007669"/>
    <property type="project" value="Ensembl"/>
</dbReference>
<evidence type="ECO:0000313" key="3">
    <source>
        <dbReference type="Ensembl" id="ENSOCUP00000009231.2"/>
    </source>
</evidence>
<feature type="transmembrane region" description="Helical" evidence="2">
    <location>
        <begin position="36"/>
        <end position="56"/>
    </location>
</feature>
<accession>G1SZU9</accession>
<dbReference type="Proteomes" id="UP000001811">
    <property type="component" value="Chromosome 17"/>
</dbReference>
<dbReference type="RefSeq" id="XP_002718102.1">
    <property type="nucleotide sequence ID" value="XM_002718056.5"/>
</dbReference>
<dbReference type="Pfam" id="PF15048">
    <property type="entry name" value="OSTbeta"/>
    <property type="match status" value="1"/>
</dbReference>
<dbReference type="GO" id="GO:0032782">
    <property type="term" value="P:bile acid secretion"/>
    <property type="evidence" value="ECO:0007669"/>
    <property type="project" value="Ensembl"/>
</dbReference>
<reference evidence="3" key="3">
    <citation type="submission" date="2025-09" db="UniProtKB">
        <authorList>
            <consortium name="Ensembl"/>
        </authorList>
    </citation>
    <scope>IDENTIFICATION</scope>
    <source>
        <strain evidence="3">Thorbecke</strain>
    </source>
</reference>
<dbReference type="OMA" id="EMLWVFR"/>
<proteinExistence type="predicted"/>
<dbReference type="GO" id="GO:0070863">
    <property type="term" value="P:positive regulation of protein exit from endoplasmic reticulum"/>
    <property type="evidence" value="ECO:0007669"/>
    <property type="project" value="Ensembl"/>
</dbReference>
<dbReference type="Bgee" id="ENSOCUG00000010723">
    <property type="expression patterns" value="Expressed in testis and 9 other cell types or tissues"/>
</dbReference>
<dbReference type="PANTHER" id="PTHR36129">
    <property type="entry name" value="ORGANIC SOLUTE TRANSPORTER SUBUNIT BETA-RELATED"/>
    <property type="match status" value="1"/>
</dbReference>
<dbReference type="eggNOG" id="ENOG502S380">
    <property type="taxonomic scope" value="Eukaryota"/>
</dbReference>
<dbReference type="AlphaFoldDB" id="G1SZU9"/>
<protein>
    <submittedName>
        <fullName evidence="3">SLC51 subunit beta</fullName>
    </submittedName>
</protein>
<dbReference type="InterPro" id="IPR029387">
    <property type="entry name" value="OSTbeta"/>
</dbReference>
<name>G1SZU9_RABIT</name>
<dbReference type="GO" id="GO:0090314">
    <property type="term" value="P:positive regulation of protein targeting to membrane"/>
    <property type="evidence" value="ECO:0007669"/>
    <property type="project" value="Ensembl"/>
</dbReference>
<reference evidence="3" key="2">
    <citation type="submission" date="2025-08" db="UniProtKB">
        <authorList>
            <consortium name="Ensembl"/>
        </authorList>
    </citation>
    <scope>IDENTIFICATION</scope>
    <source>
        <strain evidence="3">Thorbecke</strain>
    </source>
</reference>
<organism evidence="3 4">
    <name type="scientific">Oryctolagus cuniculus</name>
    <name type="common">Rabbit</name>
    <dbReference type="NCBI Taxonomy" id="9986"/>
    <lineage>
        <taxon>Eukaryota</taxon>
        <taxon>Metazoa</taxon>
        <taxon>Chordata</taxon>
        <taxon>Craniata</taxon>
        <taxon>Vertebrata</taxon>
        <taxon>Euteleostomi</taxon>
        <taxon>Mammalia</taxon>
        <taxon>Eutheria</taxon>
        <taxon>Euarchontoglires</taxon>
        <taxon>Glires</taxon>
        <taxon>Lagomorpha</taxon>
        <taxon>Leporidae</taxon>
        <taxon>Oryctolagus</taxon>
    </lineage>
</organism>
<dbReference type="InterPro" id="IPR052678">
    <property type="entry name" value="OST-beta_subunit"/>
</dbReference>
<dbReference type="STRING" id="9986.ENSOCUP00000009231"/>
<dbReference type="GeneID" id="100355071"/>
<evidence type="ECO:0000256" key="1">
    <source>
        <dbReference type="SAM" id="MobiDB-lite"/>
    </source>
</evidence>
<dbReference type="GeneTree" id="ENSGT00390000010409"/>
<sequence length="130" mass="14681">MNPTEGAVGAPAGTSVSRELLEEMLWLFRVEDATPWNYSILALTVVVVGISIFLLIRSIQADRNPKMQPLEKETPEVLYLREVRSKDDRSLDNLRETLLSKKPDFAQEQTELKDRDLPSVLIPNPSESDS</sequence>
<dbReference type="EMBL" id="AAGW02025123">
    <property type="status" value="NOT_ANNOTATED_CDS"/>
    <property type="molecule type" value="Genomic_DNA"/>
</dbReference>
<evidence type="ECO:0000313" key="4">
    <source>
        <dbReference type="Proteomes" id="UP000001811"/>
    </source>
</evidence>
<dbReference type="Ensembl" id="ENSOCUT00000010719.2">
    <property type="protein sequence ID" value="ENSOCUP00000009231.2"/>
    <property type="gene ID" value="ENSOCUG00000010723.2"/>
</dbReference>
<dbReference type="GO" id="GO:0016323">
    <property type="term" value="C:basolateral plasma membrane"/>
    <property type="evidence" value="ECO:0007669"/>
    <property type="project" value="Ensembl"/>
</dbReference>
<keyword evidence="2" id="KW-0812">Transmembrane</keyword>
<gene>
    <name evidence="3" type="primary">SLC51B</name>
</gene>
<dbReference type="InParanoid" id="G1SZU9"/>
<keyword evidence="4" id="KW-1185">Reference proteome</keyword>